<dbReference type="PANTHER" id="PTHR31126">
    <property type="entry name" value="TYROSINE-PROTEIN PHOSPHATASE"/>
    <property type="match status" value="1"/>
</dbReference>
<reference evidence="3 4" key="1">
    <citation type="journal article" date="2014" name="BMC Genomics">
        <title>Unusual genome complexity in Lactobacillus salivarius JCM1046.</title>
        <authorList>
            <person name="Raftis E.J."/>
            <person name="Forde B.M."/>
            <person name="Claesson M.J."/>
            <person name="O'Toole P.W."/>
        </authorList>
    </citation>
    <scope>NUCLEOTIDE SEQUENCE [LARGE SCALE GENOMIC DNA]</scope>
    <source>
        <strain evidence="3 4">JCM1046</strain>
    </source>
</reference>
<dbReference type="PROSITE" id="PS00383">
    <property type="entry name" value="TYR_PHOSPHATASE_1"/>
    <property type="match status" value="1"/>
</dbReference>
<name>A0A089QDI1_9LACO</name>
<dbReference type="AlphaFoldDB" id="A0A089QDI1"/>
<dbReference type="Pfam" id="PF13350">
    <property type="entry name" value="Y_phosphatase3"/>
    <property type="match status" value="1"/>
</dbReference>
<dbReference type="EMBL" id="CP007646">
    <property type="protein sequence ID" value="AIR11149.1"/>
    <property type="molecule type" value="Genomic_DNA"/>
</dbReference>
<keyword evidence="3" id="KW-0378">Hydrolase</keyword>
<evidence type="ECO:0000256" key="1">
    <source>
        <dbReference type="ARBA" id="ARBA00009580"/>
    </source>
</evidence>
<dbReference type="InterPro" id="IPR026893">
    <property type="entry name" value="Tyr/Ser_Pase_IphP-type"/>
</dbReference>
<evidence type="ECO:0000313" key="3">
    <source>
        <dbReference type="EMBL" id="AIR11149.1"/>
    </source>
</evidence>
<protein>
    <submittedName>
        <fullName evidence="3">Protein tyrosine phosphatase</fullName>
        <ecNumber evidence="3">3.1.3.48</ecNumber>
    </submittedName>
</protein>
<accession>A0A089QDI1</accession>
<dbReference type="Gene3D" id="3.90.190.10">
    <property type="entry name" value="Protein tyrosine phosphatase superfamily"/>
    <property type="match status" value="1"/>
</dbReference>
<dbReference type="PROSITE" id="PS50056">
    <property type="entry name" value="TYR_PHOSPHATASE_2"/>
    <property type="match status" value="1"/>
</dbReference>
<dbReference type="SUPFAM" id="SSF52799">
    <property type="entry name" value="(Phosphotyrosine protein) phosphatases II"/>
    <property type="match status" value="1"/>
</dbReference>
<gene>
    <name evidence="3" type="ORF">LSJ_1498c</name>
</gene>
<dbReference type="KEGG" id="lsj:LSJ_1498c"/>
<comment type="similarity">
    <text evidence="1">Belongs to the protein-tyrosine phosphatase family.</text>
</comment>
<sequence length="259" mass="29785">MEHRMLELEEGINFRELGGYLTEDGRKIKWHKLLRCGSMAQLTKNDVDYLDQYGVRYIIDLRSPEESNYSPDKYPDKAQYFQDTVYPFSFSLFKNLGIINNMRLGASNMDFGRQTYLQMLLDPHAQASYRKMFNVLLENDKEGESVVFHCTAGKDRTGVAVFLILSALGVSEKQIVEDYLYTNLFFDNYSSETINDALESESQTEIAQRLNSKTAVIAETIKVLPKACRVVSGSVEKFLEEKLGMTKAKIERLQELYLE</sequence>
<proteinExistence type="inferred from homology"/>
<feature type="domain" description="Tyrosine specific protein phosphatases" evidence="2">
    <location>
        <begin position="127"/>
        <end position="177"/>
    </location>
</feature>
<dbReference type="PANTHER" id="PTHR31126:SF1">
    <property type="entry name" value="TYROSINE SPECIFIC PROTEIN PHOSPHATASES DOMAIN-CONTAINING PROTEIN"/>
    <property type="match status" value="1"/>
</dbReference>
<dbReference type="RefSeq" id="WP_044005318.1">
    <property type="nucleotide sequence ID" value="NZ_CP007646.1"/>
</dbReference>
<dbReference type="InterPro" id="IPR029021">
    <property type="entry name" value="Prot-tyrosine_phosphatase-like"/>
</dbReference>
<evidence type="ECO:0000313" key="4">
    <source>
        <dbReference type="Proteomes" id="UP000029488"/>
    </source>
</evidence>
<dbReference type="Proteomes" id="UP000029488">
    <property type="component" value="Chromosome"/>
</dbReference>
<organism evidence="3 4">
    <name type="scientific">Ligilactobacillus salivarius</name>
    <dbReference type="NCBI Taxonomy" id="1624"/>
    <lineage>
        <taxon>Bacteria</taxon>
        <taxon>Bacillati</taxon>
        <taxon>Bacillota</taxon>
        <taxon>Bacilli</taxon>
        <taxon>Lactobacillales</taxon>
        <taxon>Lactobacillaceae</taxon>
        <taxon>Ligilactobacillus</taxon>
    </lineage>
</organism>
<dbReference type="EC" id="3.1.3.48" evidence="3"/>
<evidence type="ECO:0000259" key="2">
    <source>
        <dbReference type="PROSITE" id="PS50056"/>
    </source>
</evidence>
<dbReference type="InterPro" id="IPR000387">
    <property type="entry name" value="Tyr_Pase_dom"/>
</dbReference>
<dbReference type="InterPro" id="IPR016130">
    <property type="entry name" value="Tyr_Pase_AS"/>
</dbReference>
<dbReference type="GO" id="GO:0004725">
    <property type="term" value="F:protein tyrosine phosphatase activity"/>
    <property type="evidence" value="ECO:0007669"/>
    <property type="project" value="UniProtKB-EC"/>
</dbReference>